<reference evidence="9" key="1">
    <citation type="submission" date="2023-07" db="EMBL/GenBank/DDBJ databases">
        <authorList>
            <consortium name="AG Swart"/>
            <person name="Singh M."/>
            <person name="Singh A."/>
            <person name="Seah K."/>
            <person name="Emmerich C."/>
        </authorList>
    </citation>
    <scope>NUCLEOTIDE SEQUENCE</scope>
    <source>
        <strain evidence="9">DP1</strain>
    </source>
</reference>
<protein>
    <submittedName>
        <fullName evidence="9">Uncharacterized protein</fullName>
    </submittedName>
</protein>
<evidence type="ECO:0000256" key="3">
    <source>
        <dbReference type="ARBA" id="ARBA00022448"/>
    </source>
</evidence>
<evidence type="ECO:0000256" key="5">
    <source>
        <dbReference type="ARBA" id="ARBA00022989"/>
    </source>
</evidence>
<feature type="transmembrane region" description="Helical" evidence="8">
    <location>
        <begin position="138"/>
        <end position="156"/>
    </location>
</feature>
<comment type="subcellular location">
    <subcellularLocation>
        <location evidence="1">Membrane</location>
        <topology evidence="1">Multi-pass membrane protein</topology>
    </subcellularLocation>
</comment>
<dbReference type="PANTHER" id="PTHR10332:SF10">
    <property type="entry name" value="EQUILIBRATIVE NUCLEOSIDE TRANSPORTER 4"/>
    <property type="match status" value="1"/>
</dbReference>
<evidence type="ECO:0000256" key="2">
    <source>
        <dbReference type="ARBA" id="ARBA00007965"/>
    </source>
</evidence>
<evidence type="ECO:0000256" key="1">
    <source>
        <dbReference type="ARBA" id="ARBA00004141"/>
    </source>
</evidence>
<evidence type="ECO:0000256" key="7">
    <source>
        <dbReference type="SAM" id="MobiDB-lite"/>
    </source>
</evidence>
<keyword evidence="4 8" id="KW-0812">Transmembrane</keyword>
<organism evidence="9 10">
    <name type="scientific">Euplotes crassus</name>
    <dbReference type="NCBI Taxonomy" id="5936"/>
    <lineage>
        <taxon>Eukaryota</taxon>
        <taxon>Sar</taxon>
        <taxon>Alveolata</taxon>
        <taxon>Ciliophora</taxon>
        <taxon>Intramacronucleata</taxon>
        <taxon>Spirotrichea</taxon>
        <taxon>Hypotrichia</taxon>
        <taxon>Euplotida</taxon>
        <taxon>Euplotidae</taxon>
        <taxon>Moneuplotes</taxon>
    </lineage>
</organism>
<evidence type="ECO:0000256" key="4">
    <source>
        <dbReference type="ARBA" id="ARBA00022692"/>
    </source>
</evidence>
<keyword evidence="5 8" id="KW-1133">Transmembrane helix</keyword>
<keyword evidence="10" id="KW-1185">Reference proteome</keyword>
<feature type="transmembrane region" description="Helical" evidence="8">
    <location>
        <begin position="367"/>
        <end position="388"/>
    </location>
</feature>
<name>A0AAD1UDR7_EUPCR</name>
<accession>A0AAD1UDR7</accession>
<dbReference type="GO" id="GO:0005337">
    <property type="term" value="F:nucleoside transmembrane transporter activity"/>
    <property type="evidence" value="ECO:0007669"/>
    <property type="project" value="InterPro"/>
</dbReference>
<feature type="transmembrane region" description="Helical" evidence="8">
    <location>
        <begin position="177"/>
        <end position="197"/>
    </location>
</feature>
<evidence type="ECO:0000256" key="8">
    <source>
        <dbReference type="SAM" id="Phobius"/>
    </source>
</evidence>
<feature type="transmembrane region" description="Helical" evidence="8">
    <location>
        <begin position="81"/>
        <end position="101"/>
    </location>
</feature>
<comment type="similarity">
    <text evidence="2">Belongs to the SLC29A/ENT transporter (TC 2.A.57) family.</text>
</comment>
<evidence type="ECO:0000313" key="10">
    <source>
        <dbReference type="Proteomes" id="UP001295684"/>
    </source>
</evidence>
<dbReference type="GO" id="GO:0005886">
    <property type="term" value="C:plasma membrane"/>
    <property type="evidence" value="ECO:0007669"/>
    <property type="project" value="TreeGrafter"/>
</dbReference>
<comment type="caution">
    <text evidence="9">The sequence shown here is derived from an EMBL/GenBank/DDBJ whole genome shotgun (WGS) entry which is preliminary data.</text>
</comment>
<feature type="transmembrane region" description="Helical" evidence="8">
    <location>
        <begin position="305"/>
        <end position="326"/>
    </location>
</feature>
<dbReference type="EMBL" id="CAMPGE010008444">
    <property type="protein sequence ID" value="CAI2367343.1"/>
    <property type="molecule type" value="Genomic_DNA"/>
</dbReference>
<gene>
    <name evidence="9" type="ORF">ECRASSUSDP1_LOCUS8625</name>
</gene>
<dbReference type="InterPro" id="IPR002259">
    <property type="entry name" value="Eqnu_transpt"/>
</dbReference>
<dbReference type="SUPFAM" id="SSF103473">
    <property type="entry name" value="MFS general substrate transporter"/>
    <property type="match status" value="1"/>
</dbReference>
<dbReference type="AlphaFoldDB" id="A0AAD1UDR7"/>
<dbReference type="Pfam" id="PF01733">
    <property type="entry name" value="Nucleoside_tran"/>
    <property type="match status" value="1"/>
</dbReference>
<feature type="transmembrane region" description="Helical" evidence="8">
    <location>
        <begin position="113"/>
        <end position="132"/>
    </location>
</feature>
<feature type="transmembrane region" description="Helical" evidence="8">
    <location>
        <begin position="400"/>
        <end position="424"/>
    </location>
</feature>
<evidence type="ECO:0000256" key="6">
    <source>
        <dbReference type="ARBA" id="ARBA00023136"/>
    </source>
</evidence>
<feature type="region of interest" description="Disordered" evidence="7">
    <location>
        <begin position="1"/>
        <end position="22"/>
    </location>
</feature>
<keyword evidence="6 8" id="KW-0472">Membrane</keyword>
<dbReference type="InterPro" id="IPR036259">
    <property type="entry name" value="MFS_trans_sf"/>
</dbReference>
<feature type="transmembrane region" description="Helical" evidence="8">
    <location>
        <begin position="338"/>
        <end position="360"/>
    </location>
</feature>
<feature type="transmembrane region" description="Helical" evidence="8">
    <location>
        <begin position="46"/>
        <end position="69"/>
    </location>
</feature>
<keyword evidence="3" id="KW-0813">Transport</keyword>
<dbReference type="Proteomes" id="UP001295684">
    <property type="component" value="Unassembled WGS sequence"/>
</dbReference>
<sequence length="460" mass="51561">MEKEAVNFSESLNTNDETHEFKNDPERVSKVIDSDEIPADSLKFNYFLFLLMGIVLVLPLNSLIQAISFFESNLPGRDIEFIVGTLTNGPVFLGQVMMLLIGKCLNTKMTIVLSLYGMSVMSFAIPFITEYINNTDALFYIVLASIFIFCLFTGFYQSSGRGFNAIFPKTMVASFSNGTGLSGILVGVLRAMALGVFPVDETLPRDPNMFAGTKLYFGISAGLLFVCATLTIFSFRTGYNIYYYQQSLKKKSNKDTKEERQTMIQSAKTFAMTPDNTIVRDKDDEAIDGEEEKVSVIKIHNSDWLNFWGIFLNFSMQFAIFPGLFIHGDITFIHDYHWRIWFIIFISVFFDAVGRVAAGFITLKSPIIAFILTLCRTLGIVVGFLTALEVGFFRNDYINLANIIISSFAFGYLGTCHIIMACMAPKPHEMEAAGKMIAFFLQIGLLIGSLVSTFVVARFF</sequence>
<feature type="transmembrane region" description="Helical" evidence="8">
    <location>
        <begin position="217"/>
        <end position="242"/>
    </location>
</feature>
<proteinExistence type="inferred from homology"/>
<dbReference type="PRINTS" id="PR01130">
    <property type="entry name" value="DERENTRNSPRT"/>
</dbReference>
<feature type="transmembrane region" description="Helical" evidence="8">
    <location>
        <begin position="436"/>
        <end position="457"/>
    </location>
</feature>
<evidence type="ECO:0000313" key="9">
    <source>
        <dbReference type="EMBL" id="CAI2367343.1"/>
    </source>
</evidence>
<dbReference type="PANTHER" id="PTHR10332">
    <property type="entry name" value="EQUILIBRATIVE NUCLEOSIDE TRANSPORTER"/>
    <property type="match status" value="1"/>
</dbReference>